<keyword evidence="4" id="KW-1185">Reference proteome</keyword>
<dbReference type="Proteomes" id="UP001187192">
    <property type="component" value="Unassembled WGS sequence"/>
</dbReference>
<gene>
    <name evidence="3" type="ORF">TIFTF001_033527</name>
</gene>
<feature type="signal peptide" evidence="2">
    <location>
        <begin position="1"/>
        <end position="28"/>
    </location>
</feature>
<dbReference type="EMBL" id="BTGU01000180">
    <property type="protein sequence ID" value="GMN64456.1"/>
    <property type="molecule type" value="Genomic_DNA"/>
</dbReference>
<evidence type="ECO:0000313" key="4">
    <source>
        <dbReference type="Proteomes" id="UP001187192"/>
    </source>
</evidence>
<dbReference type="InterPro" id="IPR001611">
    <property type="entry name" value="Leu-rich_rpt"/>
</dbReference>
<evidence type="ECO:0000256" key="1">
    <source>
        <dbReference type="ARBA" id="ARBA00004479"/>
    </source>
</evidence>
<dbReference type="SUPFAM" id="SSF52058">
    <property type="entry name" value="L domain-like"/>
    <property type="match status" value="1"/>
</dbReference>
<reference evidence="3" key="1">
    <citation type="submission" date="2023-07" db="EMBL/GenBank/DDBJ databases">
        <title>draft genome sequence of fig (Ficus carica).</title>
        <authorList>
            <person name="Takahashi T."/>
            <person name="Nishimura K."/>
        </authorList>
    </citation>
    <scope>NUCLEOTIDE SEQUENCE</scope>
</reference>
<dbReference type="Pfam" id="PF00560">
    <property type="entry name" value="LRR_1"/>
    <property type="match status" value="3"/>
</dbReference>
<dbReference type="GO" id="GO:0016020">
    <property type="term" value="C:membrane"/>
    <property type="evidence" value="ECO:0007669"/>
    <property type="project" value="UniProtKB-SubCell"/>
</dbReference>
<name>A0AA88E275_FICCA</name>
<dbReference type="AlphaFoldDB" id="A0AA88E275"/>
<comment type="subcellular location">
    <subcellularLocation>
        <location evidence="1">Membrane</location>
        <topology evidence="1">Single-pass type I membrane protein</topology>
    </subcellularLocation>
</comment>
<dbReference type="FunFam" id="3.80.10.10:FF:000452">
    <property type="entry name" value="Probable LRR receptor-like serine/threonine-protein kinase RFK1"/>
    <property type="match status" value="1"/>
</dbReference>
<sequence length="183" mass="20152">MFFSQSPRLFFSSLLTFFYLILSSNAAAQLPTSEVQALRDIAKVLEKTDWNFDVDPCSDKLNWHTSSENAVNCSCSYSSGTICHVTSIVLKSQSLPGTLPKDLGNLPYLQEIDLTRNYLNGTIPREWGSSKLVSISLLGNRLTGSIPKELGNITTLKSLVLEINQLSGNIPPELGNLTSIERL</sequence>
<evidence type="ECO:0000313" key="3">
    <source>
        <dbReference type="EMBL" id="GMN64456.1"/>
    </source>
</evidence>
<protein>
    <submittedName>
        <fullName evidence="3">Uncharacterized protein</fullName>
    </submittedName>
</protein>
<evidence type="ECO:0000256" key="2">
    <source>
        <dbReference type="SAM" id="SignalP"/>
    </source>
</evidence>
<organism evidence="3 4">
    <name type="scientific">Ficus carica</name>
    <name type="common">Common fig</name>
    <dbReference type="NCBI Taxonomy" id="3494"/>
    <lineage>
        <taxon>Eukaryota</taxon>
        <taxon>Viridiplantae</taxon>
        <taxon>Streptophyta</taxon>
        <taxon>Embryophyta</taxon>
        <taxon>Tracheophyta</taxon>
        <taxon>Spermatophyta</taxon>
        <taxon>Magnoliopsida</taxon>
        <taxon>eudicotyledons</taxon>
        <taxon>Gunneridae</taxon>
        <taxon>Pentapetalae</taxon>
        <taxon>rosids</taxon>
        <taxon>fabids</taxon>
        <taxon>Rosales</taxon>
        <taxon>Moraceae</taxon>
        <taxon>Ficeae</taxon>
        <taxon>Ficus</taxon>
    </lineage>
</organism>
<dbReference type="PANTHER" id="PTHR48006:SF81">
    <property type="entry name" value="PROTEIN KINASE DOMAIN-CONTAINING PROTEIN"/>
    <property type="match status" value="1"/>
</dbReference>
<keyword evidence="2" id="KW-0732">Signal</keyword>
<proteinExistence type="predicted"/>
<dbReference type="InterPro" id="IPR051824">
    <property type="entry name" value="LRR_Rcpt-Like_S/T_Kinase"/>
</dbReference>
<dbReference type="InterPro" id="IPR032675">
    <property type="entry name" value="LRR_dom_sf"/>
</dbReference>
<dbReference type="PANTHER" id="PTHR48006">
    <property type="entry name" value="LEUCINE-RICH REPEAT-CONTAINING PROTEIN DDB_G0281931-RELATED"/>
    <property type="match status" value="1"/>
</dbReference>
<dbReference type="Gene3D" id="3.80.10.10">
    <property type="entry name" value="Ribonuclease Inhibitor"/>
    <property type="match status" value="1"/>
</dbReference>
<comment type="caution">
    <text evidence="3">The sequence shown here is derived from an EMBL/GenBank/DDBJ whole genome shotgun (WGS) entry which is preliminary data.</text>
</comment>
<accession>A0AA88E275</accession>
<feature type="chain" id="PRO_5041670323" evidence="2">
    <location>
        <begin position="29"/>
        <end position="183"/>
    </location>
</feature>